<protein>
    <recommendedName>
        <fullName evidence="3">DUF3784 domain-containing protein</fullName>
    </recommendedName>
</protein>
<evidence type="ECO:0008006" key="3">
    <source>
        <dbReference type="Google" id="ProtNLM"/>
    </source>
</evidence>
<reference evidence="1 2" key="1">
    <citation type="submission" date="2019-10" db="EMBL/GenBank/DDBJ databases">
        <title>Lysobacter alkalisoli sp. nov., isolated from saline-alkaline soil.</title>
        <authorList>
            <person name="Sun J.-Q."/>
        </authorList>
    </citation>
    <scope>NUCLEOTIDE SEQUENCE [LARGE SCALE GENOMIC DNA]</scope>
    <source>
        <strain evidence="1 2">KCTC 42381</strain>
    </source>
</reference>
<evidence type="ECO:0000313" key="1">
    <source>
        <dbReference type="EMBL" id="KAB8188890.1"/>
    </source>
</evidence>
<dbReference type="RefSeq" id="WP_141482226.1">
    <property type="nucleotide sequence ID" value="NZ_VICD02000160.1"/>
</dbReference>
<comment type="caution">
    <text evidence="1">The sequence shown here is derived from an EMBL/GenBank/DDBJ whole genome shotgun (WGS) entry which is preliminary data.</text>
</comment>
<name>A0A508AP07_9GAMM</name>
<dbReference type="Proteomes" id="UP000320431">
    <property type="component" value="Unassembled WGS sequence"/>
</dbReference>
<organism evidence="1 2">
    <name type="scientific">Marilutibacter maris</name>
    <dbReference type="NCBI Taxonomy" id="1605891"/>
    <lineage>
        <taxon>Bacteria</taxon>
        <taxon>Pseudomonadati</taxon>
        <taxon>Pseudomonadota</taxon>
        <taxon>Gammaproteobacteria</taxon>
        <taxon>Lysobacterales</taxon>
        <taxon>Lysobacteraceae</taxon>
        <taxon>Marilutibacter</taxon>
    </lineage>
</organism>
<sequence length="64" mass="7332">MYLIVGVALILFGLIGLIRGETTFFSRFGKAQFNYEDDGWVFKAVVLYTILGGLYCLYRHVHPQ</sequence>
<proteinExistence type="predicted"/>
<dbReference type="AlphaFoldDB" id="A0A508AP07"/>
<accession>A0A508AP07</accession>
<gene>
    <name evidence="1" type="ORF">FKV24_009655</name>
</gene>
<evidence type="ECO:0000313" key="2">
    <source>
        <dbReference type="Proteomes" id="UP000320431"/>
    </source>
</evidence>
<dbReference type="EMBL" id="VICD02000160">
    <property type="protein sequence ID" value="KAB8188890.1"/>
    <property type="molecule type" value="Genomic_DNA"/>
</dbReference>